<proteinExistence type="predicted"/>
<dbReference type="EMBL" id="FNTX01000001">
    <property type="protein sequence ID" value="SED78798.1"/>
    <property type="molecule type" value="Genomic_DNA"/>
</dbReference>
<dbReference type="AlphaFoldDB" id="A0A1H5DJ35"/>
<keyword evidence="2" id="KW-1185">Reference proteome</keyword>
<accession>A0A1H5DJ35</accession>
<gene>
    <name evidence="1" type="ORF">SAMN04488554_0695</name>
</gene>
<dbReference type="InterPro" id="IPR012545">
    <property type="entry name" value="DUF1697"/>
</dbReference>
<dbReference type="PANTHER" id="PTHR36439">
    <property type="entry name" value="BLL4334 PROTEIN"/>
    <property type="match status" value="1"/>
</dbReference>
<dbReference type="PIRSF" id="PIRSF008502">
    <property type="entry name" value="UCP008502"/>
    <property type="match status" value="1"/>
</dbReference>
<reference evidence="2" key="1">
    <citation type="submission" date="2016-10" db="EMBL/GenBank/DDBJ databases">
        <authorList>
            <person name="Varghese N."/>
            <person name="Submissions S."/>
        </authorList>
    </citation>
    <scope>NUCLEOTIDE SEQUENCE [LARGE SCALE GENOMIC DNA]</scope>
    <source>
        <strain evidence="2">DSM 21368</strain>
    </source>
</reference>
<dbReference type="Proteomes" id="UP000199220">
    <property type="component" value="Unassembled WGS sequence"/>
</dbReference>
<evidence type="ECO:0000313" key="1">
    <source>
        <dbReference type="EMBL" id="SED78798.1"/>
    </source>
</evidence>
<evidence type="ECO:0000313" key="2">
    <source>
        <dbReference type="Proteomes" id="UP000199220"/>
    </source>
</evidence>
<dbReference type="Gene3D" id="3.30.70.1280">
    <property type="entry name" value="SP0830-like domains"/>
    <property type="match status" value="1"/>
</dbReference>
<organism evidence="1 2">
    <name type="scientific">Ruania alba</name>
    <dbReference type="NCBI Taxonomy" id="648782"/>
    <lineage>
        <taxon>Bacteria</taxon>
        <taxon>Bacillati</taxon>
        <taxon>Actinomycetota</taxon>
        <taxon>Actinomycetes</taxon>
        <taxon>Micrococcales</taxon>
        <taxon>Ruaniaceae</taxon>
        <taxon>Ruania</taxon>
    </lineage>
</organism>
<dbReference type="PANTHER" id="PTHR36439:SF1">
    <property type="entry name" value="DUF1697 DOMAIN-CONTAINING PROTEIN"/>
    <property type="match status" value="1"/>
</dbReference>
<dbReference type="Pfam" id="PF08002">
    <property type="entry name" value="DUF1697"/>
    <property type="match status" value="1"/>
</dbReference>
<dbReference type="Gene3D" id="3.30.70.1260">
    <property type="entry name" value="bacterial protein sp0830 like"/>
    <property type="match status" value="1"/>
</dbReference>
<dbReference type="STRING" id="648782.SAMN04488554_0695"/>
<name>A0A1H5DJ35_9MICO</name>
<sequence length="194" mass="21386">MLCCAPCTTASCDSVLIMRTQVVLLRGVNVQGTTMTMADLRATLDAAGFPGARTVLASGNVILADDRPGEQIRELVEVALRDRFGYDAWVQVVEQDELARIAADYPFDTDESTHHPYVVFCRDAGALAALQETVHGPPERADDVERVAAGERVLYWETPKGRSLDTPIAKVLARKRFKADTTTRNLRTVRKLLN</sequence>
<protein>
    <submittedName>
        <fullName evidence="1">Uncharacterized conserved protein, DUF1697 family</fullName>
    </submittedName>
</protein>
<dbReference type="SUPFAM" id="SSF160379">
    <property type="entry name" value="SP0830-like"/>
    <property type="match status" value="1"/>
</dbReference>